<dbReference type="AlphaFoldDB" id="A0A8H3VWF8"/>
<proteinExistence type="predicted"/>
<evidence type="ECO:0000256" key="1">
    <source>
        <dbReference type="SAM" id="MobiDB-lite"/>
    </source>
</evidence>
<keyword evidence="3" id="KW-1185">Reference proteome</keyword>
<name>A0A8H3VWF8_9PEZI</name>
<reference evidence="2 3" key="1">
    <citation type="submission" date="2019-12" db="EMBL/GenBank/DDBJ databases">
        <title>A genome sequence resource for the geographically widespread anthracnose pathogen Colletotrichum asianum.</title>
        <authorList>
            <person name="Meng Y."/>
        </authorList>
    </citation>
    <scope>NUCLEOTIDE SEQUENCE [LARGE SCALE GENOMIC DNA]</scope>
    <source>
        <strain evidence="2 3">ICMP 18580</strain>
    </source>
</reference>
<organism evidence="2 3">
    <name type="scientific">Colletotrichum asianum</name>
    <dbReference type="NCBI Taxonomy" id="702518"/>
    <lineage>
        <taxon>Eukaryota</taxon>
        <taxon>Fungi</taxon>
        <taxon>Dikarya</taxon>
        <taxon>Ascomycota</taxon>
        <taxon>Pezizomycotina</taxon>
        <taxon>Sordariomycetes</taxon>
        <taxon>Hypocreomycetidae</taxon>
        <taxon>Glomerellales</taxon>
        <taxon>Glomerellaceae</taxon>
        <taxon>Colletotrichum</taxon>
        <taxon>Colletotrichum gloeosporioides species complex</taxon>
    </lineage>
</organism>
<sequence>MVVYVRFEYFQCLIVILLIGCFSGAALSYEGRRKPPFLCTIPPPSNLHPKTCVKTTFHHRPSPAFPIEPSQCSHHDANRLNPGPPPDADSQFRSAASQCRPLRHRQTTVRPSILPTNALGRRKQA</sequence>
<accession>A0A8H3VWF8</accession>
<protein>
    <submittedName>
        <fullName evidence="2">Uncharacterized protein</fullName>
    </submittedName>
</protein>
<feature type="region of interest" description="Disordered" evidence="1">
    <location>
        <begin position="68"/>
        <end position="125"/>
    </location>
</feature>
<evidence type="ECO:0000313" key="2">
    <source>
        <dbReference type="EMBL" id="KAF0317761.1"/>
    </source>
</evidence>
<gene>
    <name evidence="2" type="ORF">GQ607_014966</name>
</gene>
<dbReference type="EMBL" id="WOWK01000123">
    <property type="protein sequence ID" value="KAF0317761.1"/>
    <property type="molecule type" value="Genomic_DNA"/>
</dbReference>
<evidence type="ECO:0000313" key="3">
    <source>
        <dbReference type="Proteomes" id="UP000434172"/>
    </source>
</evidence>
<comment type="caution">
    <text evidence="2">The sequence shown here is derived from an EMBL/GenBank/DDBJ whole genome shotgun (WGS) entry which is preliminary data.</text>
</comment>
<dbReference type="Proteomes" id="UP000434172">
    <property type="component" value="Unassembled WGS sequence"/>
</dbReference>
<dbReference type="PROSITE" id="PS51257">
    <property type="entry name" value="PROKAR_LIPOPROTEIN"/>
    <property type="match status" value="1"/>
</dbReference>